<protein>
    <recommendedName>
        <fullName evidence="1">Glutamine synthetase</fullName>
    </recommendedName>
</protein>
<dbReference type="InterPro" id="IPR014746">
    <property type="entry name" value="Gln_synth/guanido_kin_cat_dom"/>
</dbReference>
<dbReference type="InterPro" id="IPR032466">
    <property type="entry name" value="Metal_Hydrolase"/>
</dbReference>
<dbReference type="AlphaFoldDB" id="A0AAV9GYM9"/>
<reference evidence="6" key="2">
    <citation type="submission" date="2023-05" db="EMBL/GenBank/DDBJ databases">
        <authorList>
            <consortium name="Lawrence Berkeley National Laboratory"/>
            <person name="Steindorff A."/>
            <person name="Hensen N."/>
            <person name="Bonometti L."/>
            <person name="Westerberg I."/>
            <person name="Brannstrom I.O."/>
            <person name="Guillou S."/>
            <person name="Cros-Aarteil S."/>
            <person name="Calhoun S."/>
            <person name="Haridas S."/>
            <person name="Kuo A."/>
            <person name="Mondo S."/>
            <person name="Pangilinan J."/>
            <person name="Riley R."/>
            <person name="Labutti K."/>
            <person name="Andreopoulos B."/>
            <person name="Lipzen A."/>
            <person name="Chen C."/>
            <person name="Yanf M."/>
            <person name="Daum C."/>
            <person name="Ng V."/>
            <person name="Clum A."/>
            <person name="Ohm R."/>
            <person name="Martin F."/>
            <person name="Silar P."/>
            <person name="Natvig D."/>
            <person name="Lalanne C."/>
            <person name="Gautier V."/>
            <person name="Ament-Velasquez S.L."/>
            <person name="Kruys A."/>
            <person name="Hutchinson M.I."/>
            <person name="Powell A.J."/>
            <person name="Barry K."/>
            <person name="Miller A.N."/>
            <person name="Grigoriev I.V."/>
            <person name="Debuchy R."/>
            <person name="Gladieux P."/>
            <person name="Thoren M.H."/>
            <person name="Johannesson H."/>
        </authorList>
    </citation>
    <scope>NUCLEOTIDE SEQUENCE</scope>
    <source>
        <strain evidence="6">PSN243</strain>
    </source>
</reference>
<dbReference type="PROSITE" id="PS51987">
    <property type="entry name" value="GS_CATALYTIC"/>
    <property type="match status" value="1"/>
</dbReference>
<dbReference type="GO" id="GO:0004356">
    <property type="term" value="F:glutamine synthetase activity"/>
    <property type="evidence" value="ECO:0007669"/>
    <property type="project" value="InterPro"/>
</dbReference>
<dbReference type="Proteomes" id="UP001321760">
    <property type="component" value="Unassembled WGS sequence"/>
</dbReference>
<evidence type="ECO:0000313" key="7">
    <source>
        <dbReference type="Proteomes" id="UP001321760"/>
    </source>
</evidence>
<dbReference type="GO" id="GO:0016787">
    <property type="term" value="F:hydrolase activity"/>
    <property type="evidence" value="ECO:0007669"/>
    <property type="project" value="InterPro"/>
</dbReference>
<dbReference type="InterPro" id="IPR006680">
    <property type="entry name" value="Amidohydro-rel"/>
</dbReference>
<gene>
    <name evidence="6" type="ORF">QBC34DRAFT_395117</name>
</gene>
<feature type="domain" description="GS catalytic" evidence="5">
    <location>
        <begin position="605"/>
        <end position="945"/>
    </location>
</feature>
<evidence type="ECO:0000256" key="4">
    <source>
        <dbReference type="SAM" id="MobiDB-lite"/>
    </source>
</evidence>
<dbReference type="Pfam" id="PF00120">
    <property type="entry name" value="Gln-synt_C"/>
    <property type="match status" value="1"/>
</dbReference>
<organism evidence="6 7">
    <name type="scientific">Podospora aff. communis PSN243</name>
    <dbReference type="NCBI Taxonomy" id="3040156"/>
    <lineage>
        <taxon>Eukaryota</taxon>
        <taxon>Fungi</taxon>
        <taxon>Dikarya</taxon>
        <taxon>Ascomycota</taxon>
        <taxon>Pezizomycotina</taxon>
        <taxon>Sordariomycetes</taxon>
        <taxon>Sordariomycetidae</taxon>
        <taxon>Sordariales</taxon>
        <taxon>Podosporaceae</taxon>
        <taxon>Podospora</taxon>
    </lineage>
</organism>
<dbReference type="InterPro" id="IPR008146">
    <property type="entry name" value="Gln_synth_cat_dom"/>
</dbReference>
<comment type="similarity">
    <text evidence="2 3">Belongs to the glutamine synthetase family.</text>
</comment>
<dbReference type="FunFam" id="3.30.590.10:FF:000013">
    <property type="entry name" value="Related to fluG protein"/>
    <property type="match status" value="1"/>
</dbReference>
<evidence type="ECO:0000256" key="3">
    <source>
        <dbReference type="RuleBase" id="RU000384"/>
    </source>
</evidence>
<dbReference type="Gene3D" id="3.10.20.70">
    <property type="entry name" value="Glutamine synthetase, N-terminal domain"/>
    <property type="match status" value="1"/>
</dbReference>
<dbReference type="SMART" id="SM01230">
    <property type="entry name" value="Gln-synt_C"/>
    <property type="match status" value="1"/>
</dbReference>
<sequence>MRRRASLDRCAIQPSLPSRHNKLSRVRNSTACLQPGGAQKRLARRSSSSSGGISDNKTEKMTSWVGVKASVTPSQVDAVARAIRSTPIVDNHAHPLLKLESLGKHPLLAITTEASGDAIHAATTSLPHLRAVRQLATVLGCGFTWESVVAAIEQRRIDSFEDWAAQCLSGIETVLVDDGLDGDDAEDYSWYDDYTRSKCKRIVRIEKVAADIINRLGKTCDASTQTGDDVIDDAFDVWIQEFDAHIKTAIEDPEVVAFKSVICYRTGLDVLSTDEEAARRAFGEIISNFALLDFDRLQQVSLNDLVVHRTATLIRDSASRHKKPIQFHTGLGDNDITLSKSSPSHLQDFIRTYPTVPIVLLHASYPFTREAGYLASVYENVYVDIGEVFPAVSQDGQERILRQVLELCPWSKVIWSSDGHWFPETYLLANMQMREVFETVLCEYVRKGHIGWKAAIELVRDMLFRTSNKLYRLGLEFSELEEASDVEIGAYLTDAELFQNYLKNQDRPDFIRICWNDFTAQPRMRMVPFRKFASLLEDGRSTDIGITKAVFSMIQNDWLIPGAVATGEYRLHPDFSSLKKGPIEGHVSMYADFREKSGASVPLCPRSLLQRAVEFGAENNLTFLLGFEIEFLLVERTEKSSGTSSATTNGASNGRFTTLTTDGHAWSVSRYFADPKISKLLHDIVSSLEDIGIFVEQLHAESATGQFELILPPYPPIEAVDTLLHTRDVMGALATAAGFRITLHPKPFAHACGTAAHTHMSISSPGGSRPDVYESFYAGVLKHMRAIIAFTYSNPASFERLADGAWAGGRWVTWGTQNRETALRKIEDSHWELKCMDGLANPYFAMAAVLFCGTHGVLGREKLTWGDCEIDPANLTENDRKEMGVEKMLPASVEEALAALKEDEELVEWMGAELVEKYVALKEFEGTVLVRMGDEERRQWLMERY</sequence>
<dbReference type="SUPFAM" id="SSF55931">
    <property type="entry name" value="Glutamine synthetase/guanido kinase"/>
    <property type="match status" value="1"/>
</dbReference>
<evidence type="ECO:0000256" key="2">
    <source>
        <dbReference type="PROSITE-ProRule" id="PRU01331"/>
    </source>
</evidence>
<dbReference type="PANTHER" id="PTHR43383:SF2">
    <property type="entry name" value="AMIDOHYDROLASE 2 FAMILY PROTEIN"/>
    <property type="match status" value="1"/>
</dbReference>
<evidence type="ECO:0000259" key="5">
    <source>
        <dbReference type="PROSITE" id="PS51987"/>
    </source>
</evidence>
<dbReference type="Gene3D" id="3.20.20.140">
    <property type="entry name" value="Metal-dependent hydrolases"/>
    <property type="match status" value="1"/>
</dbReference>
<dbReference type="SUPFAM" id="SSF51556">
    <property type="entry name" value="Metallo-dependent hydrolases"/>
    <property type="match status" value="1"/>
</dbReference>
<keyword evidence="7" id="KW-1185">Reference proteome</keyword>
<name>A0AAV9GYM9_9PEZI</name>
<dbReference type="InterPro" id="IPR036651">
    <property type="entry name" value="Gln_synt_N_sf"/>
</dbReference>
<proteinExistence type="inferred from homology"/>
<comment type="caution">
    <text evidence="6">The sequence shown here is derived from an EMBL/GenBank/DDBJ whole genome shotgun (WGS) entry which is preliminary data.</text>
</comment>
<feature type="region of interest" description="Disordered" evidence="4">
    <location>
        <begin position="31"/>
        <end position="59"/>
    </location>
</feature>
<evidence type="ECO:0000256" key="1">
    <source>
        <dbReference type="ARBA" id="ARBA00021364"/>
    </source>
</evidence>
<reference evidence="6" key="1">
    <citation type="journal article" date="2023" name="Mol. Phylogenet. Evol.">
        <title>Genome-scale phylogeny and comparative genomics of the fungal order Sordariales.</title>
        <authorList>
            <person name="Hensen N."/>
            <person name="Bonometti L."/>
            <person name="Westerberg I."/>
            <person name="Brannstrom I.O."/>
            <person name="Guillou S."/>
            <person name="Cros-Aarteil S."/>
            <person name="Calhoun S."/>
            <person name="Haridas S."/>
            <person name="Kuo A."/>
            <person name="Mondo S."/>
            <person name="Pangilinan J."/>
            <person name="Riley R."/>
            <person name="LaButti K."/>
            <person name="Andreopoulos B."/>
            <person name="Lipzen A."/>
            <person name="Chen C."/>
            <person name="Yan M."/>
            <person name="Daum C."/>
            <person name="Ng V."/>
            <person name="Clum A."/>
            <person name="Steindorff A."/>
            <person name="Ohm R.A."/>
            <person name="Martin F."/>
            <person name="Silar P."/>
            <person name="Natvig D.O."/>
            <person name="Lalanne C."/>
            <person name="Gautier V."/>
            <person name="Ament-Velasquez S.L."/>
            <person name="Kruys A."/>
            <person name="Hutchinson M.I."/>
            <person name="Powell A.J."/>
            <person name="Barry K."/>
            <person name="Miller A.N."/>
            <person name="Grigoriev I.V."/>
            <person name="Debuchy R."/>
            <person name="Gladieux P."/>
            <person name="Hiltunen Thoren M."/>
            <person name="Johannesson H."/>
        </authorList>
    </citation>
    <scope>NUCLEOTIDE SEQUENCE</scope>
    <source>
        <strain evidence="6">PSN243</strain>
    </source>
</reference>
<dbReference type="Pfam" id="PF04909">
    <property type="entry name" value="Amidohydro_2"/>
    <property type="match status" value="1"/>
</dbReference>
<accession>A0AAV9GYM9</accession>
<dbReference type="Gene3D" id="3.30.590.10">
    <property type="entry name" value="Glutamine synthetase/guanido kinase, catalytic domain"/>
    <property type="match status" value="1"/>
</dbReference>
<evidence type="ECO:0000313" key="6">
    <source>
        <dbReference type="EMBL" id="KAK4453803.1"/>
    </source>
</evidence>
<dbReference type="EMBL" id="MU865919">
    <property type="protein sequence ID" value="KAK4453803.1"/>
    <property type="molecule type" value="Genomic_DNA"/>
</dbReference>
<dbReference type="PANTHER" id="PTHR43383">
    <property type="entry name" value="NODULIN 6"/>
    <property type="match status" value="1"/>
</dbReference>
<dbReference type="GO" id="GO:0006542">
    <property type="term" value="P:glutamine biosynthetic process"/>
    <property type="evidence" value="ECO:0007669"/>
    <property type="project" value="InterPro"/>
</dbReference>